<comment type="caution">
    <text evidence="7">The sequence shown here is derived from an EMBL/GenBank/DDBJ whole genome shotgun (WGS) entry which is preliminary data.</text>
</comment>
<dbReference type="EMBL" id="JAATWM020000026">
    <property type="protein sequence ID" value="KAF9874541.1"/>
    <property type="molecule type" value="Genomic_DNA"/>
</dbReference>
<feature type="transmembrane region" description="Helical" evidence="6">
    <location>
        <begin position="258"/>
        <end position="278"/>
    </location>
</feature>
<evidence type="ECO:0000256" key="5">
    <source>
        <dbReference type="SAM" id="MobiDB-lite"/>
    </source>
</evidence>
<feature type="transmembrane region" description="Helical" evidence="6">
    <location>
        <begin position="234"/>
        <end position="252"/>
    </location>
</feature>
<dbReference type="GO" id="GO:0016020">
    <property type="term" value="C:membrane"/>
    <property type="evidence" value="ECO:0007669"/>
    <property type="project" value="UniProtKB-SubCell"/>
</dbReference>
<feature type="compositionally biased region" description="Polar residues" evidence="5">
    <location>
        <begin position="81"/>
        <end position="92"/>
    </location>
</feature>
<dbReference type="AlphaFoldDB" id="A0A9P6I3Z8"/>
<protein>
    <recommendedName>
        <fullName evidence="9">PRA1 family protein</fullName>
    </recommendedName>
</protein>
<evidence type="ECO:0000256" key="2">
    <source>
        <dbReference type="ARBA" id="ARBA00022692"/>
    </source>
</evidence>
<feature type="compositionally biased region" description="Low complexity" evidence="5">
    <location>
        <begin position="71"/>
        <end position="80"/>
    </location>
</feature>
<dbReference type="Pfam" id="PF03208">
    <property type="entry name" value="PRA1"/>
    <property type="match status" value="1"/>
</dbReference>
<sequence length="404" mass="42696">MGKSSTSSARDSKRDVTGSETSSLRSSTRGHDSSSSSSSRRRSRSRSPKAPKARRPAEMPRKRKSTGAETSSPSSSPSSSTEVATKSDSNANGSTFGISPTALFSNLQSAYSVFQSLPNLTGGSAAAATAPNGVLPPFTTSYELALPDTPVTNLLSPSNLRLPASQDVLQTRLATNLPRHGNAYAILLVGTLLTSHWFILTALFGIVKFGLFIQSYNGRDIARDLGVRKYASSQAIMSGFAAAAALVGLWVFSSVFSVVATVVKVATLVLVHAAFFELDEAAQRKLQQQRAPSVSSASGVPPPVLRPAGTALSPRDAVALTSQLRSVSEGHLSTVHSNGNNGWYAGEGYVGSSRDDQYAAMPRSSRALDQFPPGRVEDEDEIDRGASWGFNEAGRPQSYAGRSY</sequence>
<evidence type="ECO:0000256" key="6">
    <source>
        <dbReference type="SAM" id="Phobius"/>
    </source>
</evidence>
<gene>
    <name evidence="7" type="ORF">CkaCkLH20_08104</name>
</gene>
<feature type="transmembrane region" description="Helical" evidence="6">
    <location>
        <begin position="183"/>
        <end position="213"/>
    </location>
</feature>
<reference evidence="7" key="2">
    <citation type="submission" date="2020-11" db="EMBL/GenBank/DDBJ databases">
        <title>Whole genome sequencing of Colletotrichum sp.</title>
        <authorList>
            <person name="Li H."/>
        </authorList>
    </citation>
    <scope>NUCLEOTIDE SEQUENCE</scope>
    <source>
        <strain evidence="7">CkLH20</strain>
    </source>
</reference>
<evidence type="ECO:0000256" key="4">
    <source>
        <dbReference type="ARBA" id="ARBA00023136"/>
    </source>
</evidence>
<feature type="region of interest" description="Disordered" evidence="5">
    <location>
        <begin position="289"/>
        <end position="310"/>
    </location>
</feature>
<keyword evidence="8" id="KW-1185">Reference proteome</keyword>
<organism evidence="7 8">
    <name type="scientific">Colletotrichum karsti</name>
    <dbReference type="NCBI Taxonomy" id="1095194"/>
    <lineage>
        <taxon>Eukaryota</taxon>
        <taxon>Fungi</taxon>
        <taxon>Dikarya</taxon>
        <taxon>Ascomycota</taxon>
        <taxon>Pezizomycotina</taxon>
        <taxon>Sordariomycetes</taxon>
        <taxon>Hypocreomycetidae</taxon>
        <taxon>Glomerellales</taxon>
        <taxon>Glomerellaceae</taxon>
        <taxon>Colletotrichum</taxon>
        <taxon>Colletotrichum boninense species complex</taxon>
    </lineage>
</organism>
<feature type="region of interest" description="Disordered" evidence="5">
    <location>
        <begin position="360"/>
        <end position="404"/>
    </location>
</feature>
<feature type="compositionally biased region" description="Low complexity" evidence="5">
    <location>
        <begin position="22"/>
        <end position="38"/>
    </location>
</feature>
<dbReference type="RefSeq" id="XP_038744002.1">
    <property type="nucleotide sequence ID" value="XM_038890819.1"/>
</dbReference>
<comment type="subcellular location">
    <subcellularLocation>
        <location evidence="1">Membrane</location>
        <topology evidence="1">Multi-pass membrane protein</topology>
    </subcellularLocation>
</comment>
<proteinExistence type="predicted"/>
<dbReference type="GeneID" id="62163893"/>
<reference evidence="7" key="1">
    <citation type="submission" date="2020-03" db="EMBL/GenBank/DDBJ databases">
        <authorList>
            <person name="He L."/>
        </authorList>
    </citation>
    <scope>NUCLEOTIDE SEQUENCE</scope>
    <source>
        <strain evidence="7">CkLH20</strain>
    </source>
</reference>
<dbReference type="InterPro" id="IPR004895">
    <property type="entry name" value="Prenylated_rab_accept_PRA1"/>
</dbReference>
<keyword evidence="4 6" id="KW-0472">Membrane</keyword>
<name>A0A9P6I3Z8_9PEZI</name>
<feature type="region of interest" description="Disordered" evidence="5">
    <location>
        <begin position="1"/>
        <end position="92"/>
    </location>
</feature>
<accession>A0A9P6I3Z8</accession>
<dbReference type="OrthoDB" id="4846368at2759"/>
<evidence type="ECO:0008006" key="9">
    <source>
        <dbReference type="Google" id="ProtNLM"/>
    </source>
</evidence>
<evidence type="ECO:0000313" key="7">
    <source>
        <dbReference type="EMBL" id="KAF9874541.1"/>
    </source>
</evidence>
<evidence type="ECO:0000256" key="3">
    <source>
        <dbReference type="ARBA" id="ARBA00022989"/>
    </source>
</evidence>
<keyword evidence="3 6" id="KW-1133">Transmembrane helix</keyword>
<dbReference type="Proteomes" id="UP000781932">
    <property type="component" value="Unassembled WGS sequence"/>
</dbReference>
<evidence type="ECO:0000313" key="8">
    <source>
        <dbReference type="Proteomes" id="UP000781932"/>
    </source>
</evidence>
<feature type="compositionally biased region" description="Basic residues" evidence="5">
    <location>
        <begin position="39"/>
        <end position="54"/>
    </location>
</feature>
<evidence type="ECO:0000256" key="1">
    <source>
        <dbReference type="ARBA" id="ARBA00004141"/>
    </source>
</evidence>
<keyword evidence="2 6" id="KW-0812">Transmembrane</keyword>